<dbReference type="EMBL" id="ARZA01000105">
    <property type="protein sequence ID" value="EOD00897.1"/>
    <property type="molecule type" value="Genomic_DNA"/>
</dbReference>
<keyword evidence="1" id="KW-0812">Transmembrane</keyword>
<evidence type="ECO:0000313" key="2">
    <source>
        <dbReference type="EMBL" id="EOD00897.1"/>
    </source>
</evidence>
<reference evidence="2 3" key="1">
    <citation type="journal article" date="2015" name="Geomicrobiol. J.">
        <title>Caldisalinibacter kiritimatiensis gen. nov., sp. nov., a moderately thermohalophilic thiosulfate-reducing bacterium from a hypersaline microbial mat.</title>
        <authorList>
            <person name="Ben Hania W."/>
            <person name="Joseph M."/>
            <person name="Fiebig A."/>
            <person name="Bunk B."/>
            <person name="Klenk H.-P."/>
            <person name="Fardeau M.-L."/>
            <person name="Spring S."/>
        </authorList>
    </citation>
    <scope>NUCLEOTIDE SEQUENCE [LARGE SCALE GENOMIC DNA]</scope>
    <source>
        <strain evidence="2 3">L21-TH-D2</strain>
    </source>
</reference>
<evidence type="ECO:0000313" key="3">
    <source>
        <dbReference type="Proteomes" id="UP000013378"/>
    </source>
</evidence>
<sequence>MISMYILTSPLGLASQNGISIRTFLYIALTAITMYILTKYLKSKAVKLEGLENIENNEELSKKNPISYETA</sequence>
<comment type="caution">
    <text evidence="2">The sequence shown here is derived from an EMBL/GenBank/DDBJ whole genome shotgun (WGS) entry which is preliminary data.</text>
</comment>
<protein>
    <submittedName>
        <fullName evidence="2">Uncharacterized protein</fullName>
    </submittedName>
</protein>
<feature type="transmembrane region" description="Helical" evidence="1">
    <location>
        <begin position="20"/>
        <end position="38"/>
    </location>
</feature>
<keyword evidence="1" id="KW-1133">Transmembrane helix</keyword>
<name>R1AW89_9FIRM</name>
<evidence type="ECO:0000256" key="1">
    <source>
        <dbReference type="SAM" id="Phobius"/>
    </source>
</evidence>
<dbReference type="STRING" id="1304284.L21TH_1005"/>
<keyword evidence="1" id="KW-0472">Membrane</keyword>
<gene>
    <name evidence="2" type="ORF">L21TH_1005</name>
</gene>
<dbReference type="Proteomes" id="UP000013378">
    <property type="component" value="Unassembled WGS sequence"/>
</dbReference>
<dbReference type="AlphaFoldDB" id="R1AW89"/>
<organism evidence="2 3">
    <name type="scientific">Caldisalinibacter kiritimatiensis</name>
    <dbReference type="NCBI Taxonomy" id="1304284"/>
    <lineage>
        <taxon>Bacteria</taxon>
        <taxon>Bacillati</taxon>
        <taxon>Bacillota</taxon>
        <taxon>Tissierellia</taxon>
        <taxon>Tissierellales</taxon>
        <taxon>Thermohalobacteraceae</taxon>
        <taxon>Caldisalinibacter</taxon>
    </lineage>
</organism>
<accession>R1AW89</accession>
<proteinExistence type="predicted"/>
<keyword evidence="3" id="KW-1185">Reference proteome</keyword>